<evidence type="ECO:0000256" key="1">
    <source>
        <dbReference type="SAM" id="SignalP"/>
    </source>
</evidence>
<organism evidence="2 3">
    <name type="scientific">Prunus dulcis</name>
    <name type="common">Almond</name>
    <name type="synonym">Amygdalus dulcis</name>
    <dbReference type="NCBI Taxonomy" id="3755"/>
    <lineage>
        <taxon>Eukaryota</taxon>
        <taxon>Viridiplantae</taxon>
        <taxon>Streptophyta</taxon>
        <taxon>Embryophyta</taxon>
        <taxon>Tracheophyta</taxon>
        <taxon>Spermatophyta</taxon>
        <taxon>Magnoliopsida</taxon>
        <taxon>eudicotyledons</taxon>
        <taxon>Gunneridae</taxon>
        <taxon>Pentapetalae</taxon>
        <taxon>rosids</taxon>
        <taxon>fabids</taxon>
        <taxon>Rosales</taxon>
        <taxon>Rosaceae</taxon>
        <taxon>Amygdaloideae</taxon>
        <taxon>Amygdaleae</taxon>
        <taxon>Prunus</taxon>
    </lineage>
</organism>
<reference evidence="2 3" key="1">
    <citation type="journal article" date="2022" name="G3 (Bethesda)">
        <title>Whole-genome sequence and methylome profiling of the almond [Prunus dulcis (Mill.) D.A. Webb] cultivar 'Nonpareil'.</title>
        <authorList>
            <person name="D'Amico-Willman K.M."/>
            <person name="Ouma W.Z."/>
            <person name="Meulia T."/>
            <person name="Sideli G.M."/>
            <person name="Gradziel T.M."/>
            <person name="Fresnedo-Ramirez J."/>
        </authorList>
    </citation>
    <scope>NUCLEOTIDE SEQUENCE [LARGE SCALE GENOMIC DNA]</scope>
    <source>
        <strain evidence="2">Clone GOH B32 T37-40</strain>
    </source>
</reference>
<sequence length="108" mass="12172">MAQGVCNLLWLKILLGELGFGLEKPMNLYCDNKVAIAIIHNPVQHDHMNHVEVDRHLVKEKLDDGIIAFPFMNSEYKLADVLTKAVVATTIFLNLLDKLGMRDIFAPT</sequence>
<proteinExistence type="predicted"/>
<dbReference type="PANTHER" id="PTHR11439:SF467">
    <property type="entry name" value="INTEGRASE CATALYTIC DOMAIN-CONTAINING PROTEIN"/>
    <property type="match status" value="1"/>
</dbReference>
<feature type="chain" id="PRO_5042269781" evidence="1">
    <location>
        <begin position="24"/>
        <end position="108"/>
    </location>
</feature>
<feature type="signal peptide" evidence="1">
    <location>
        <begin position="1"/>
        <end position="23"/>
    </location>
</feature>
<keyword evidence="3" id="KW-1185">Reference proteome</keyword>
<gene>
    <name evidence="2" type="ORF">L3X38_036637</name>
</gene>
<name>A0AAD4YPV6_PRUDU</name>
<dbReference type="PANTHER" id="PTHR11439">
    <property type="entry name" value="GAG-POL-RELATED RETROTRANSPOSON"/>
    <property type="match status" value="1"/>
</dbReference>
<dbReference type="EMBL" id="JAJFAZ020000007">
    <property type="protein sequence ID" value="KAI5316930.1"/>
    <property type="molecule type" value="Genomic_DNA"/>
</dbReference>
<dbReference type="CDD" id="cd09272">
    <property type="entry name" value="RNase_HI_RT_Ty1"/>
    <property type="match status" value="1"/>
</dbReference>
<protein>
    <submittedName>
        <fullName evidence="2">Uncharacterized protein</fullName>
    </submittedName>
</protein>
<comment type="caution">
    <text evidence="2">The sequence shown here is derived from an EMBL/GenBank/DDBJ whole genome shotgun (WGS) entry which is preliminary data.</text>
</comment>
<evidence type="ECO:0000313" key="3">
    <source>
        <dbReference type="Proteomes" id="UP001054821"/>
    </source>
</evidence>
<evidence type="ECO:0000313" key="2">
    <source>
        <dbReference type="EMBL" id="KAI5316930.1"/>
    </source>
</evidence>
<dbReference type="Proteomes" id="UP001054821">
    <property type="component" value="Chromosome 7"/>
</dbReference>
<keyword evidence="1" id="KW-0732">Signal</keyword>
<dbReference type="AlphaFoldDB" id="A0AAD4YPV6"/>
<accession>A0AAD4YPV6</accession>